<evidence type="ECO:0000313" key="13">
    <source>
        <dbReference type="EMBL" id="MQT28649.1"/>
    </source>
</evidence>
<accession>A0A6A7Z1F7</accession>
<dbReference type="SUPFAM" id="SSF53774">
    <property type="entry name" value="Glutaminase/Asparaginase"/>
    <property type="match status" value="1"/>
</dbReference>
<dbReference type="AlphaFoldDB" id="A0A6A7Z1F7"/>
<evidence type="ECO:0000256" key="8">
    <source>
        <dbReference type="ARBA" id="ARBA00084074"/>
    </source>
</evidence>
<keyword evidence="19" id="KW-1185">Reference proteome</keyword>
<dbReference type="InterPro" id="IPR027473">
    <property type="entry name" value="L-asparaginase_C"/>
</dbReference>
<dbReference type="GO" id="GO:0006528">
    <property type="term" value="P:asparagine metabolic process"/>
    <property type="evidence" value="ECO:0007669"/>
    <property type="project" value="InterPro"/>
</dbReference>
<dbReference type="SFLD" id="SFLDS00057">
    <property type="entry name" value="Glutaminase/Asparaginase"/>
    <property type="match status" value="1"/>
</dbReference>
<reference evidence="17 18" key="1">
    <citation type="submission" date="2019-10" db="EMBL/GenBank/DDBJ databases">
        <title>Evaluation of single-gene subtyping targets for Pseudomonas.</title>
        <authorList>
            <person name="Reichler S.J."/>
            <person name="Orsi R.H."/>
            <person name="Wiedmann M."/>
            <person name="Martin N.H."/>
            <person name="Murphy S.I."/>
        </authorList>
    </citation>
    <scope>NUCLEOTIDE SEQUENCE</scope>
    <source>
        <strain evidence="13 19">FSL R10-0802</strain>
        <strain evidence="15 18">FSL R10-1594</strain>
        <strain evidence="16 17">FSL R10-1984</strain>
        <strain evidence="14">FSL R10-2339</strain>
    </source>
</reference>
<evidence type="ECO:0000256" key="3">
    <source>
        <dbReference type="ARBA" id="ARBA00050130"/>
    </source>
</evidence>
<evidence type="ECO:0000313" key="16">
    <source>
        <dbReference type="EMBL" id="MQU29553.1"/>
    </source>
</evidence>
<evidence type="ECO:0000256" key="2">
    <source>
        <dbReference type="ARBA" id="ARBA00022801"/>
    </source>
</evidence>
<dbReference type="Pfam" id="PF17763">
    <property type="entry name" value="Asparaginase_C"/>
    <property type="match status" value="1"/>
</dbReference>
<comment type="caution">
    <text evidence="14">The sequence shown here is derived from an EMBL/GenBank/DDBJ whole genome shotgun (WGS) entry which is preliminary data.</text>
</comment>
<feature type="domain" description="Asparaginase/glutaminase C-terminal" evidence="12">
    <location>
        <begin position="209"/>
        <end position="315"/>
    </location>
</feature>
<dbReference type="InterPro" id="IPR027474">
    <property type="entry name" value="L-asparaginase_N"/>
</dbReference>
<organism evidence="14">
    <name type="scientific">Pseudomonas helleri</name>
    <dbReference type="NCBI Taxonomy" id="1608996"/>
    <lineage>
        <taxon>Bacteria</taxon>
        <taxon>Pseudomonadati</taxon>
        <taxon>Pseudomonadota</taxon>
        <taxon>Gammaproteobacteria</taxon>
        <taxon>Pseudomonadales</taxon>
        <taxon>Pseudomonadaceae</taxon>
        <taxon>Pseudomonas</taxon>
    </lineage>
</organism>
<dbReference type="InterPro" id="IPR036152">
    <property type="entry name" value="Asp/glu_Ase-like_sf"/>
</dbReference>
<dbReference type="Proteomes" id="UP000443000">
    <property type="component" value="Unassembled WGS sequence"/>
</dbReference>
<gene>
    <name evidence="15" type="ORF">GHN41_23350</name>
    <name evidence="14" type="ORF">GHN86_21090</name>
    <name evidence="13" type="ORF">GHN94_22915</name>
    <name evidence="16" type="ORF">GHO29_24190</name>
</gene>
<name>A0A6A7Z1F7_9PSED</name>
<protein>
    <recommendedName>
        <fullName evidence="6">Glutaminase-asparaginase</fullName>
        <ecNumber evidence="5">3.5.1.38</ecNumber>
    </recommendedName>
    <alternativeName>
        <fullName evidence="8">L-ASNase/L-GLNase</fullName>
    </alternativeName>
    <alternativeName>
        <fullName evidence="7">L-asparagine/L-glutamine amidohydrolase</fullName>
    </alternativeName>
</protein>
<evidence type="ECO:0000313" key="19">
    <source>
        <dbReference type="Proteomes" id="UP000713985"/>
    </source>
</evidence>
<dbReference type="Proteomes" id="UP000713985">
    <property type="component" value="Unassembled WGS sequence"/>
</dbReference>
<dbReference type="SMART" id="SM00870">
    <property type="entry name" value="Asparaginase"/>
    <property type="match status" value="1"/>
</dbReference>
<evidence type="ECO:0000256" key="1">
    <source>
        <dbReference type="ARBA" id="ARBA00010518"/>
    </source>
</evidence>
<comment type="similarity">
    <text evidence="1">Belongs to the asparaginase 1 family.</text>
</comment>
<keyword evidence="2" id="KW-0378">Hydrolase</keyword>
<proteinExistence type="inferred from homology"/>
<dbReference type="FunFam" id="3.40.50.1170:FF:000001">
    <property type="entry name" value="L-asparaginase 2"/>
    <property type="match status" value="1"/>
</dbReference>
<dbReference type="InterPro" id="IPR004550">
    <property type="entry name" value="AsnASE_II"/>
</dbReference>
<sequence length="323" mass="34001">MLRAKISIATLGGTLSMQRTTPGAGITPALGGEALLASIPELNDLAELQVESLGLLPSASMDFEFLLSVLSWAKRQVAQGAQGVVITQGTDTLEETATFFEYLWDLDQPLVLTGAMRGADQPGADGPANVLDACRVALSEDSTKRGVLVVMNAEIHQALAVRKTHSLAMQAFASPNLGPAGMIMEHRVHFARPASARKTVPWPVRTRQKVALLEAVLAADTTLVEQLVPLGYEGLVIAGFGAGHVSEPWSTALEAIAAQMPVIVSTRCGAGSTAVATYGFKGGEIDLINKGLHMSGGLCPRKARILLWLLIGSDSAHALSTYL</sequence>
<evidence type="ECO:0000256" key="6">
    <source>
        <dbReference type="ARBA" id="ARBA00070898"/>
    </source>
</evidence>
<dbReference type="PANTHER" id="PTHR11707">
    <property type="entry name" value="L-ASPARAGINASE"/>
    <property type="match status" value="1"/>
</dbReference>
<evidence type="ECO:0000256" key="10">
    <source>
        <dbReference type="PIRSR" id="PIRSR001220-2"/>
    </source>
</evidence>
<evidence type="ECO:0000256" key="9">
    <source>
        <dbReference type="PIRSR" id="PIRSR001220-1"/>
    </source>
</evidence>
<feature type="domain" description="L-asparaginase N-terminal" evidence="11">
    <location>
        <begin position="5"/>
        <end position="193"/>
    </location>
</feature>
<dbReference type="PIRSF" id="PIRSF001220">
    <property type="entry name" value="L-ASNase_gatD"/>
    <property type="match status" value="1"/>
</dbReference>
<dbReference type="InterPro" id="IPR037152">
    <property type="entry name" value="L-asparaginase_N_sf"/>
</dbReference>
<dbReference type="Gene3D" id="3.40.50.1170">
    <property type="entry name" value="L-asparaginase, N-terminal domain"/>
    <property type="match status" value="1"/>
</dbReference>
<comment type="catalytic activity">
    <reaction evidence="4">
        <text>L-glutamine + H2O = L-glutamate + NH4(+)</text>
        <dbReference type="Rhea" id="RHEA:15889"/>
        <dbReference type="ChEBI" id="CHEBI:15377"/>
        <dbReference type="ChEBI" id="CHEBI:28938"/>
        <dbReference type="ChEBI" id="CHEBI:29985"/>
        <dbReference type="ChEBI" id="CHEBI:58359"/>
        <dbReference type="EC" id="3.5.1.38"/>
    </reaction>
</comment>
<dbReference type="PRINTS" id="PR00139">
    <property type="entry name" value="ASNGLNASE"/>
</dbReference>
<evidence type="ECO:0000313" key="18">
    <source>
        <dbReference type="Proteomes" id="UP000443000"/>
    </source>
</evidence>
<dbReference type="EMBL" id="WIWP01000092">
    <property type="protein sequence ID" value="MQT28649.1"/>
    <property type="molecule type" value="Genomic_DNA"/>
</dbReference>
<evidence type="ECO:0000259" key="11">
    <source>
        <dbReference type="Pfam" id="PF00710"/>
    </source>
</evidence>
<comment type="catalytic activity">
    <reaction evidence="3">
        <text>L-asparagine + H2O = L-aspartate + NH4(+)</text>
        <dbReference type="Rhea" id="RHEA:21016"/>
        <dbReference type="ChEBI" id="CHEBI:15377"/>
        <dbReference type="ChEBI" id="CHEBI:28938"/>
        <dbReference type="ChEBI" id="CHEBI:29991"/>
        <dbReference type="ChEBI" id="CHEBI:58048"/>
        <dbReference type="EC" id="3.5.1.38"/>
    </reaction>
</comment>
<dbReference type="EMBL" id="WIVT01000059">
    <property type="protein sequence ID" value="MQU19350.1"/>
    <property type="molecule type" value="Genomic_DNA"/>
</dbReference>
<dbReference type="PROSITE" id="PS51732">
    <property type="entry name" value="ASN_GLN_ASE_3"/>
    <property type="match status" value="1"/>
</dbReference>
<evidence type="ECO:0000313" key="15">
    <source>
        <dbReference type="EMBL" id="MQU19350.1"/>
    </source>
</evidence>
<dbReference type="RefSeq" id="WP_153383089.1">
    <property type="nucleotide sequence ID" value="NZ_JBITTT010000001.1"/>
</dbReference>
<dbReference type="OrthoDB" id="9788068at2"/>
<evidence type="ECO:0000313" key="14">
    <source>
        <dbReference type="EMBL" id="MQT82533.1"/>
    </source>
</evidence>
<dbReference type="CDD" id="cd08964">
    <property type="entry name" value="L-asparaginase_II"/>
    <property type="match status" value="1"/>
</dbReference>
<dbReference type="GO" id="GO:0050417">
    <property type="term" value="F:glutamin-(asparagin-)ase activity"/>
    <property type="evidence" value="ECO:0007669"/>
    <property type="project" value="UniProtKB-EC"/>
</dbReference>
<feature type="active site" description="O-isoaspartyl threonine intermediate" evidence="9">
    <location>
        <position position="14"/>
    </location>
</feature>
<dbReference type="Pfam" id="PF00710">
    <property type="entry name" value="Asparaginase"/>
    <property type="match status" value="1"/>
</dbReference>
<dbReference type="PIRSF" id="PIRSF500176">
    <property type="entry name" value="L_ASNase"/>
    <property type="match status" value="1"/>
</dbReference>
<evidence type="ECO:0000256" key="5">
    <source>
        <dbReference type="ARBA" id="ARBA00066751"/>
    </source>
</evidence>
<dbReference type="InterPro" id="IPR006034">
    <property type="entry name" value="Asparaginase/glutaminase-like"/>
</dbReference>
<dbReference type="EC" id="3.5.1.38" evidence="5"/>
<dbReference type="EMBL" id="WIWC01000051">
    <property type="protein sequence ID" value="MQT82533.1"/>
    <property type="molecule type" value="Genomic_DNA"/>
</dbReference>
<dbReference type="GO" id="GO:0004067">
    <property type="term" value="F:asparaginase activity"/>
    <property type="evidence" value="ECO:0007669"/>
    <property type="project" value="UniProtKB-UniRule"/>
</dbReference>
<dbReference type="EMBL" id="WIVW01000079">
    <property type="protein sequence ID" value="MQU29553.1"/>
    <property type="molecule type" value="Genomic_DNA"/>
</dbReference>
<feature type="binding site" evidence="10">
    <location>
        <position position="58"/>
    </location>
    <ligand>
        <name>substrate</name>
    </ligand>
</feature>
<feature type="binding site" evidence="10">
    <location>
        <begin position="90"/>
        <end position="91"/>
    </location>
    <ligand>
        <name>substrate</name>
    </ligand>
</feature>
<evidence type="ECO:0000313" key="17">
    <source>
        <dbReference type="Proteomes" id="UP000437970"/>
    </source>
</evidence>
<dbReference type="Gene3D" id="3.40.50.40">
    <property type="match status" value="1"/>
</dbReference>
<evidence type="ECO:0000256" key="7">
    <source>
        <dbReference type="ARBA" id="ARBA00083270"/>
    </source>
</evidence>
<dbReference type="Proteomes" id="UP000437970">
    <property type="component" value="Unassembled WGS sequence"/>
</dbReference>
<dbReference type="InterPro" id="IPR040919">
    <property type="entry name" value="Asparaginase_C"/>
</dbReference>
<dbReference type="PANTHER" id="PTHR11707:SF28">
    <property type="entry name" value="60 KDA LYSOPHOSPHOLIPASE"/>
    <property type="match status" value="1"/>
</dbReference>
<evidence type="ECO:0000256" key="4">
    <source>
        <dbReference type="ARBA" id="ARBA00052564"/>
    </source>
</evidence>
<evidence type="ECO:0000259" key="12">
    <source>
        <dbReference type="Pfam" id="PF17763"/>
    </source>
</evidence>